<evidence type="ECO:0000256" key="4">
    <source>
        <dbReference type="ARBA" id="ARBA00023163"/>
    </source>
</evidence>
<organism evidence="8 9">
    <name type="scientific">Rhododendron williamsianum</name>
    <dbReference type="NCBI Taxonomy" id="262921"/>
    <lineage>
        <taxon>Eukaryota</taxon>
        <taxon>Viridiplantae</taxon>
        <taxon>Streptophyta</taxon>
        <taxon>Embryophyta</taxon>
        <taxon>Tracheophyta</taxon>
        <taxon>Spermatophyta</taxon>
        <taxon>Magnoliopsida</taxon>
        <taxon>eudicotyledons</taxon>
        <taxon>Gunneridae</taxon>
        <taxon>Pentapetalae</taxon>
        <taxon>asterids</taxon>
        <taxon>Ericales</taxon>
        <taxon>Ericaceae</taxon>
        <taxon>Ericoideae</taxon>
        <taxon>Rhodoreae</taxon>
        <taxon>Rhododendron</taxon>
    </lineage>
</organism>
<dbReference type="GO" id="GO:0003677">
    <property type="term" value="F:DNA binding"/>
    <property type="evidence" value="ECO:0007669"/>
    <property type="project" value="UniProtKB-KW"/>
</dbReference>
<dbReference type="PANTHER" id="PTHR45844:SF18">
    <property type="entry name" value="TRANSCRIPTION FACTOR BHLH51"/>
    <property type="match status" value="1"/>
</dbReference>
<evidence type="ECO:0000256" key="2">
    <source>
        <dbReference type="ARBA" id="ARBA00023015"/>
    </source>
</evidence>
<dbReference type="Pfam" id="PF00010">
    <property type="entry name" value="HLH"/>
    <property type="match status" value="1"/>
</dbReference>
<feature type="region of interest" description="Disordered" evidence="6">
    <location>
        <begin position="89"/>
        <end position="109"/>
    </location>
</feature>
<dbReference type="GO" id="GO:0003700">
    <property type="term" value="F:DNA-binding transcription factor activity"/>
    <property type="evidence" value="ECO:0007669"/>
    <property type="project" value="InterPro"/>
</dbReference>
<reference evidence="8 9" key="1">
    <citation type="journal article" date="2019" name="Genome Biol. Evol.">
        <title>The Rhododendron genome and chromosomal organization provide insight into shared whole-genome duplications across the heath family (Ericaceae).</title>
        <authorList>
            <person name="Soza V.L."/>
            <person name="Lindsley D."/>
            <person name="Waalkes A."/>
            <person name="Ramage E."/>
            <person name="Patwardhan R.P."/>
            <person name="Burton J.N."/>
            <person name="Adey A."/>
            <person name="Kumar A."/>
            <person name="Qiu R."/>
            <person name="Shendure J."/>
            <person name="Hall B."/>
        </authorList>
    </citation>
    <scope>NUCLEOTIDE SEQUENCE [LARGE SCALE GENOMIC DNA]</scope>
    <source>
        <strain evidence="8">RSF 1966-606</strain>
    </source>
</reference>
<dbReference type="GO" id="GO:0046983">
    <property type="term" value="F:protein dimerization activity"/>
    <property type="evidence" value="ECO:0007669"/>
    <property type="project" value="InterPro"/>
</dbReference>
<keyword evidence="3" id="KW-0238">DNA-binding</keyword>
<dbReference type="PROSITE" id="PS50888">
    <property type="entry name" value="BHLH"/>
    <property type="match status" value="1"/>
</dbReference>
<gene>
    <name evidence="8" type="ORF">C3L33_02911</name>
</gene>
<comment type="subcellular location">
    <subcellularLocation>
        <location evidence="1">Nucleus</location>
    </subcellularLocation>
</comment>
<feature type="non-terminal residue" evidence="8">
    <location>
        <position position="1"/>
    </location>
</feature>
<dbReference type="Gene3D" id="4.10.280.10">
    <property type="entry name" value="Helix-loop-helix DNA-binding domain"/>
    <property type="match status" value="1"/>
</dbReference>
<accession>A0A6A4LVU9</accession>
<dbReference type="SMART" id="SM00353">
    <property type="entry name" value="HLH"/>
    <property type="match status" value="1"/>
</dbReference>
<keyword evidence="9" id="KW-1185">Reference proteome</keyword>
<evidence type="ECO:0000259" key="7">
    <source>
        <dbReference type="PROSITE" id="PS50888"/>
    </source>
</evidence>
<evidence type="ECO:0000313" key="8">
    <source>
        <dbReference type="EMBL" id="KAE9465176.1"/>
    </source>
</evidence>
<proteinExistence type="predicted"/>
<dbReference type="InterPro" id="IPR036638">
    <property type="entry name" value="HLH_DNA-bd_sf"/>
</dbReference>
<dbReference type="Proteomes" id="UP000428333">
    <property type="component" value="Linkage Group LG02"/>
</dbReference>
<sequence>MYLLKKDAKFVWAEHCEQALLKIKKELLLPPNLMVPIPAQKMDNWDQCKAGGSKDTSFAVPWPPCAESVSSFQCHSYNPWSMRFGGVQEDRSGASASRSHSQAEKRRRDRINAQLATLRELIPKSDKMDKAALLGSVVEHIKDLKRKALEVSKTLSVPSDVDEVTIDCFSDVQDGSSTATSTNNIYIKASVCCDDRPELFSELTQALKGLKLKMVQADVASLGGRIKSIMVLCSKDNKEVACLNTVVQSLRGVLSRIACSSSSMGSSYRMKSKRQRFFLHSH</sequence>
<evidence type="ECO:0000256" key="1">
    <source>
        <dbReference type="ARBA" id="ARBA00004123"/>
    </source>
</evidence>
<dbReference type="SUPFAM" id="SSF47459">
    <property type="entry name" value="HLH, helix-loop-helix DNA-binding domain"/>
    <property type="match status" value="1"/>
</dbReference>
<name>A0A6A4LVU9_9ERIC</name>
<protein>
    <recommendedName>
        <fullName evidence="7">BHLH domain-containing protein</fullName>
    </recommendedName>
</protein>
<dbReference type="InterPro" id="IPR011598">
    <property type="entry name" value="bHLH_dom"/>
</dbReference>
<evidence type="ECO:0000256" key="5">
    <source>
        <dbReference type="ARBA" id="ARBA00023242"/>
    </source>
</evidence>
<dbReference type="PANTHER" id="PTHR45844">
    <property type="entry name" value="TRANSCRIPTION FACTOR BHLH30"/>
    <property type="match status" value="1"/>
</dbReference>
<dbReference type="CDD" id="cd04873">
    <property type="entry name" value="ACT_UUR-ACR-like"/>
    <property type="match status" value="1"/>
</dbReference>
<keyword evidence="4" id="KW-0804">Transcription</keyword>
<dbReference type="InterPro" id="IPR045847">
    <property type="entry name" value="AIG1-like"/>
</dbReference>
<dbReference type="OrthoDB" id="71302at2759"/>
<keyword evidence="2" id="KW-0805">Transcription regulation</keyword>
<evidence type="ECO:0000313" key="9">
    <source>
        <dbReference type="Proteomes" id="UP000428333"/>
    </source>
</evidence>
<feature type="domain" description="BHLH" evidence="7">
    <location>
        <begin position="95"/>
        <end position="144"/>
    </location>
</feature>
<dbReference type="AlphaFoldDB" id="A0A6A4LVU9"/>
<keyword evidence="5" id="KW-0539">Nucleus</keyword>
<comment type="caution">
    <text evidence="8">The sequence shown here is derived from an EMBL/GenBank/DDBJ whole genome shotgun (WGS) entry which is preliminary data.</text>
</comment>
<dbReference type="CDD" id="cd11455">
    <property type="entry name" value="bHLH_AtAIG1_like"/>
    <property type="match status" value="1"/>
</dbReference>
<dbReference type="EMBL" id="QEFC01000298">
    <property type="protein sequence ID" value="KAE9465176.1"/>
    <property type="molecule type" value="Genomic_DNA"/>
</dbReference>
<evidence type="ECO:0000256" key="3">
    <source>
        <dbReference type="ARBA" id="ARBA00023125"/>
    </source>
</evidence>
<evidence type="ECO:0000256" key="6">
    <source>
        <dbReference type="SAM" id="MobiDB-lite"/>
    </source>
</evidence>
<dbReference type="GO" id="GO:0005634">
    <property type="term" value="C:nucleus"/>
    <property type="evidence" value="ECO:0007669"/>
    <property type="project" value="UniProtKB-SubCell"/>
</dbReference>